<reference evidence="2 3" key="2">
    <citation type="journal article" date="2010" name="Stand. Genomic Sci.">
        <title>Complete genome sequence of Chitinophaga pinensis type strain (UQM 2034).</title>
        <authorList>
            <person name="Glavina Del Rio T."/>
            <person name="Abt B."/>
            <person name="Spring S."/>
            <person name="Lapidus A."/>
            <person name="Nolan M."/>
            <person name="Tice H."/>
            <person name="Copeland A."/>
            <person name="Cheng J.F."/>
            <person name="Chen F."/>
            <person name="Bruce D."/>
            <person name="Goodwin L."/>
            <person name="Pitluck S."/>
            <person name="Ivanova N."/>
            <person name="Mavromatis K."/>
            <person name="Mikhailova N."/>
            <person name="Pati A."/>
            <person name="Chen A."/>
            <person name="Palaniappan K."/>
            <person name="Land M."/>
            <person name="Hauser L."/>
            <person name="Chang Y.J."/>
            <person name="Jeffries C.D."/>
            <person name="Chain P."/>
            <person name="Saunders E."/>
            <person name="Detter J.C."/>
            <person name="Brettin T."/>
            <person name="Rohde M."/>
            <person name="Goker M."/>
            <person name="Bristow J."/>
            <person name="Eisen J.A."/>
            <person name="Markowitz V."/>
            <person name="Hugenholtz P."/>
            <person name="Kyrpides N.C."/>
            <person name="Klenk H.P."/>
            <person name="Lucas S."/>
        </authorList>
    </citation>
    <scope>NUCLEOTIDE SEQUENCE [LARGE SCALE GENOMIC DNA]</scope>
    <source>
        <strain evidence="3">ATCC 43595 / DSM 2588 / LMG 13176 / NBRC 15968 / NCIMB 11800 / UQM 2034</strain>
    </source>
</reference>
<protein>
    <submittedName>
        <fullName evidence="2">Uncharacterized protein</fullName>
    </submittedName>
</protein>
<keyword evidence="1" id="KW-0812">Transmembrane</keyword>
<evidence type="ECO:0000313" key="3">
    <source>
        <dbReference type="Proteomes" id="UP000002215"/>
    </source>
</evidence>
<dbReference type="AlphaFoldDB" id="A0A979GT84"/>
<dbReference type="KEGG" id="cpi:Cpin_2214"/>
<keyword evidence="1" id="KW-1133">Transmembrane helix</keyword>
<gene>
    <name evidence="2" type="ordered locus">Cpin_2214</name>
</gene>
<dbReference type="Proteomes" id="UP000002215">
    <property type="component" value="Chromosome"/>
</dbReference>
<name>A0A979GT84_CHIPD</name>
<keyword evidence="1" id="KW-0472">Membrane</keyword>
<evidence type="ECO:0000313" key="2">
    <source>
        <dbReference type="EMBL" id="ACU59706.1"/>
    </source>
</evidence>
<feature type="transmembrane region" description="Helical" evidence="1">
    <location>
        <begin position="37"/>
        <end position="56"/>
    </location>
</feature>
<reference evidence="3" key="1">
    <citation type="submission" date="2009-08" db="EMBL/GenBank/DDBJ databases">
        <title>The complete genome of Chitinophaga pinensis DSM 2588.</title>
        <authorList>
            <consortium name="US DOE Joint Genome Institute (JGI-PGF)"/>
            <person name="Lucas S."/>
            <person name="Copeland A."/>
            <person name="Lapidus A."/>
            <person name="Glavina del Rio T."/>
            <person name="Dalin E."/>
            <person name="Tice H."/>
            <person name="Bruce D."/>
            <person name="Goodwin L."/>
            <person name="Pitluck S."/>
            <person name="Kyrpides N."/>
            <person name="Mavromatis K."/>
            <person name="Ivanova N."/>
            <person name="Mikhailova N."/>
            <person name="Sims D."/>
            <person name="Meinche L."/>
            <person name="Brettin T."/>
            <person name="Detter J.C."/>
            <person name="Han C."/>
            <person name="Larimer F."/>
            <person name="Land M."/>
            <person name="Hauser L."/>
            <person name="Markowitz V."/>
            <person name="Cheng J.-F."/>
            <person name="Hugenholtz P."/>
            <person name="Woyke T."/>
            <person name="Wu D."/>
            <person name="Spring S."/>
            <person name="Klenk H.-P."/>
            <person name="Eisen J.A."/>
        </authorList>
    </citation>
    <scope>NUCLEOTIDE SEQUENCE [LARGE SCALE GENOMIC DNA]</scope>
    <source>
        <strain evidence="3">ATCC 43595 / DSM 2588 / LMG 13176 / NBRC 15968 / NCIMB 11800 / UQM 2034</strain>
    </source>
</reference>
<organism evidence="2 3">
    <name type="scientific">Chitinophaga pinensis (strain ATCC 43595 / DSM 2588 / LMG 13176 / NBRC 15968 / NCIMB 11800 / UQM 2034)</name>
    <dbReference type="NCBI Taxonomy" id="485918"/>
    <lineage>
        <taxon>Bacteria</taxon>
        <taxon>Pseudomonadati</taxon>
        <taxon>Bacteroidota</taxon>
        <taxon>Chitinophagia</taxon>
        <taxon>Chitinophagales</taxon>
        <taxon>Chitinophagaceae</taxon>
        <taxon>Chitinophaga</taxon>
    </lineage>
</organism>
<proteinExistence type="predicted"/>
<evidence type="ECO:0000256" key="1">
    <source>
        <dbReference type="SAM" id="Phobius"/>
    </source>
</evidence>
<dbReference type="EMBL" id="CP001699">
    <property type="protein sequence ID" value="ACU59706.1"/>
    <property type="molecule type" value="Genomic_DNA"/>
</dbReference>
<sequence>MIVIPTQKHLKMTYSIFTPNAIAMNATVSAANLTALTVSYFTNLLLSLLLYSLAGLNHFSRMISSSLNFHNLSYVRTSFRQASIPPSQRQYL</sequence>
<accession>A0A979GT84</accession>